<sequence>MDKRKVSTDKEIRFRADGKGGASLDSPGVRVDTDRQDRPGGILARRMKKTLGVGTGSGPDGSFLRDVGRRSLDALTSMGSSRRDSSGSDADPATIAVMWDQLPETVSAKAFLPYLTQARNGSIPLLILLETMHRLEENLPAESYLSLIKLLSKPANIQAMMTILTSSETQYVGVPSDTNSTSQTDAQSNTAPSEMVKRERKAPTVVAMLFANGPQSLRKSLINNPAHIELLVKFFESKDSLDPLVVGRVAKVAFACLSEFPREMMPVVSKRPFFVQGLVDHVDAAPAAELLTQLFSVSYPESFSTLMFGPMNTDGVLLLASKDVYSMVADAVTKAIERHAEPNATAIATLENSLKAVAHLSIRAMSTPKFSSSGASASKGDQLNEAVSTMNAFQSPHQLMRMIDVALVHGKRDPVKRPLNIVLSSLIELLHAFYAGCKSPSGTVRRAVCSVSLDTFEYELRKRLPELVAIVNEALEQSLQPLGTLRIKIIEILVFLFAFQQEKTVQVLLGTGIHRTLLPLVRRYPKNTVLHLLVATCVEGSMIGRNVSLKEAWFKDANLVVELMNMWESSQSAEVHFRGSVSKMIRAVRRYADKNVTILQGYISPEVTKSFMSVSSAVLADAEAVEKTPLGGSRPERQEVSVLRTMKPVNSSLI</sequence>
<organism evidence="4">
    <name type="scientific">Compsopogon caeruleus</name>
    <dbReference type="NCBI Taxonomy" id="31354"/>
    <lineage>
        <taxon>Eukaryota</taxon>
        <taxon>Rhodophyta</taxon>
        <taxon>Compsopogonophyceae</taxon>
        <taxon>Compsopogonales</taxon>
        <taxon>Compsopogonaceae</taxon>
        <taxon>Compsopogon</taxon>
    </lineage>
</organism>
<dbReference type="InterPro" id="IPR007587">
    <property type="entry name" value="SAPS"/>
</dbReference>
<feature type="compositionally biased region" description="Polar residues" evidence="3">
    <location>
        <begin position="174"/>
        <end position="192"/>
    </location>
</feature>
<evidence type="ECO:0000256" key="3">
    <source>
        <dbReference type="SAM" id="MobiDB-lite"/>
    </source>
</evidence>
<protein>
    <submittedName>
        <fullName evidence="4">Uncharacterized protein</fullName>
    </submittedName>
</protein>
<evidence type="ECO:0000256" key="2">
    <source>
        <dbReference type="ARBA" id="ARBA00023306"/>
    </source>
</evidence>
<keyword evidence="2" id="KW-0131">Cell cycle</keyword>
<proteinExistence type="inferred from homology"/>
<accession>A0A7S1TCH0</accession>
<feature type="region of interest" description="Disordered" evidence="3">
    <location>
        <begin position="174"/>
        <end position="197"/>
    </location>
</feature>
<comment type="similarity">
    <text evidence="1">Belongs to the SAPS family.</text>
</comment>
<dbReference type="EMBL" id="HBGH01008287">
    <property type="protein sequence ID" value="CAD9232454.1"/>
    <property type="molecule type" value="Transcribed_RNA"/>
</dbReference>
<name>A0A7S1TCH0_9RHOD</name>
<feature type="compositionally biased region" description="Basic and acidic residues" evidence="3">
    <location>
        <begin position="1"/>
        <end position="18"/>
    </location>
</feature>
<evidence type="ECO:0000256" key="1">
    <source>
        <dbReference type="ARBA" id="ARBA00006180"/>
    </source>
</evidence>
<dbReference type="GO" id="GO:0019903">
    <property type="term" value="F:protein phosphatase binding"/>
    <property type="evidence" value="ECO:0007669"/>
    <property type="project" value="InterPro"/>
</dbReference>
<dbReference type="PANTHER" id="PTHR12634">
    <property type="entry name" value="SIT4 YEAST -ASSOCIATING PROTEIN-RELATED"/>
    <property type="match status" value="1"/>
</dbReference>
<dbReference type="AlphaFoldDB" id="A0A7S1TCH0"/>
<gene>
    <name evidence="4" type="ORF">CCAE0312_LOCUS4536</name>
</gene>
<dbReference type="GO" id="GO:0019888">
    <property type="term" value="F:protein phosphatase regulator activity"/>
    <property type="evidence" value="ECO:0007669"/>
    <property type="project" value="TreeGrafter"/>
</dbReference>
<feature type="region of interest" description="Disordered" evidence="3">
    <location>
        <begin position="1"/>
        <end position="40"/>
    </location>
</feature>
<reference evidence="4" key="1">
    <citation type="submission" date="2021-01" db="EMBL/GenBank/DDBJ databases">
        <authorList>
            <person name="Corre E."/>
            <person name="Pelletier E."/>
            <person name="Niang G."/>
            <person name="Scheremetjew M."/>
            <person name="Finn R."/>
            <person name="Kale V."/>
            <person name="Holt S."/>
            <person name="Cochrane G."/>
            <person name="Meng A."/>
            <person name="Brown T."/>
            <person name="Cohen L."/>
        </authorList>
    </citation>
    <scope>NUCLEOTIDE SEQUENCE</scope>
    <source>
        <strain evidence="4">SAG 36.94</strain>
    </source>
</reference>
<dbReference type="PANTHER" id="PTHR12634:SF8">
    <property type="entry name" value="FIERY MOUNTAIN, ISOFORM D"/>
    <property type="match status" value="1"/>
</dbReference>
<evidence type="ECO:0000313" key="4">
    <source>
        <dbReference type="EMBL" id="CAD9232454.1"/>
    </source>
</evidence>